<dbReference type="GeneID" id="62682381"/>
<evidence type="ECO:0000313" key="2">
    <source>
        <dbReference type="Proteomes" id="UP000505247"/>
    </source>
</evidence>
<proteinExistence type="predicted"/>
<dbReference type="KEGG" id="vg:62682381"/>
<dbReference type="EMBL" id="LC553736">
    <property type="protein sequence ID" value="BCG45192.1"/>
    <property type="molecule type" value="Genomic_DNA"/>
</dbReference>
<organism evidence="1 2">
    <name type="scientific">Salmonella phage SAP012</name>
    <dbReference type="NCBI Taxonomy" id="2742114"/>
    <lineage>
        <taxon>Viruses</taxon>
        <taxon>Duplodnaviria</taxon>
        <taxon>Heunggongvirae</taxon>
        <taxon>Uroviricota</taxon>
        <taxon>Caudoviricetes</taxon>
        <taxon>Casjensviridae</taxon>
        <taxon>Zhonglingvirus</taxon>
        <taxon>Zhonglingvirus SAP012</taxon>
    </lineage>
</organism>
<name>A0A6J4EFE1_9CAUD</name>
<accession>A0A6J4EFE1</accession>
<dbReference type="Proteomes" id="UP000505247">
    <property type="component" value="Segment"/>
</dbReference>
<protein>
    <submittedName>
        <fullName evidence="1">Uncharacterized protein</fullName>
    </submittedName>
</protein>
<dbReference type="RefSeq" id="YP_009999749.1">
    <property type="nucleotide sequence ID" value="NC_053008.1"/>
</dbReference>
<evidence type="ECO:0000313" key="1">
    <source>
        <dbReference type="EMBL" id="BCG45192.1"/>
    </source>
</evidence>
<sequence>MRGKTLFAASQRHDVMTRHAVKFGCYHALKKHVRMLETGERIESQWLGLRREEAKALVTFYGVTAWPGERKKLTKRRGEKVTRYIPRPNWYRAGSPLVLETRWRCRDIEGAHSTDELLRKIKKSNPMLACDKVSDLPGVTPVHMLMLNPDMLREWRNA</sequence>
<keyword evidence="2" id="KW-1185">Reference proteome</keyword>
<reference evidence="1 2" key="1">
    <citation type="submission" date="2020-06" db="EMBL/GenBank/DDBJ databases">
        <title>Complete Genome Sequence of Salmonella phage SAP012.</title>
        <authorList>
            <person name="Shahin K."/>
            <person name="Soleimani-Delfan A."/>
            <person name="Barazandeh M."/>
            <person name="Komijani Majid."/>
            <person name="Bao H."/>
            <person name="Zhang L."/>
            <person name="Wang R."/>
        </authorList>
    </citation>
    <scope>NUCLEOTIDE SEQUENCE [LARGE SCALE GENOMIC DNA]</scope>
</reference>